<organism evidence="7 8">
    <name type="scientific">Glutinoglossum americanum</name>
    <dbReference type="NCBI Taxonomy" id="1670608"/>
    <lineage>
        <taxon>Eukaryota</taxon>
        <taxon>Fungi</taxon>
        <taxon>Dikarya</taxon>
        <taxon>Ascomycota</taxon>
        <taxon>Pezizomycotina</taxon>
        <taxon>Geoglossomycetes</taxon>
        <taxon>Geoglossales</taxon>
        <taxon>Geoglossaceae</taxon>
        <taxon>Glutinoglossum</taxon>
    </lineage>
</organism>
<feature type="domain" description="Peptidase A1" evidence="6">
    <location>
        <begin position="28"/>
        <end position="338"/>
    </location>
</feature>
<reference evidence="7" key="1">
    <citation type="submission" date="2021-03" db="EMBL/GenBank/DDBJ databases">
        <title>Comparative genomics and phylogenomic investigation of the class Geoglossomycetes provide insights into ecological specialization and systematics.</title>
        <authorList>
            <person name="Melie T."/>
            <person name="Pirro S."/>
            <person name="Miller A.N."/>
            <person name="Quandt A."/>
        </authorList>
    </citation>
    <scope>NUCLEOTIDE SEQUENCE</scope>
    <source>
        <strain evidence="7">GBOQ0MN5Z8</strain>
    </source>
</reference>
<dbReference type="OrthoDB" id="2747330at2759"/>
<evidence type="ECO:0000259" key="6">
    <source>
        <dbReference type="PROSITE" id="PS51767"/>
    </source>
</evidence>
<dbReference type="GO" id="GO:0004190">
    <property type="term" value="F:aspartic-type endopeptidase activity"/>
    <property type="evidence" value="ECO:0007669"/>
    <property type="project" value="UniProtKB-KW"/>
</dbReference>
<evidence type="ECO:0000256" key="5">
    <source>
        <dbReference type="RuleBase" id="RU000454"/>
    </source>
</evidence>
<dbReference type="InterPro" id="IPR021109">
    <property type="entry name" value="Peptidase_aspartic_dom_sf"/>
</dbReference>
<dbReference type="InterPro" id="IPR001969">
    <property type="entry name" value="Aspartic_peptidase_AS"/>
</dbReference>
<dbReference type="PROSITE" id="PS00141">
    <property type="entry name" value="ASP_PROTEASE"/>
    <property type="match status" value="1"/>
</dbReference>
<dbReference type="Pfam" id="PF00026">
    <property type="entry name" value="Asp"/>
    <property type="match status" value="1"/>
</dbReference>
<dbReference type="Gene3D" id="2.40.70.10">
    <property type="entry name" value="Acid Proteases"/>
    <property type="match status" value="2"/>
</dbReference>
<proteinExistence type="inferred from homology"/>
<dbReference type="PROSITE" id="PS51767">
    <property type="entry name" value="PEPTIDASE_A1"/>
    <property type="match status" value="1"/>
</dbReference>
<evidence type="ECO:0000313" key="7">
    <source>
        <dbReference type="EMBL" id="KAH0541968.1"/>
    </source>
</evidence>
<dbReference type="AlphaFoldDB" id="A0A9P8IAS0"/>
<protein>
    <recommendedName>
        <fullName evidence="6">Peptidase A1 domain-containing protein</fullName>
    </recommendedName>
</protein>
<accession>A0A9P8IAS0</accession>
<gene>
    <name evidence="7" type="ORF">FGG08_003600</name>
</gene>
<evidence type="ECO:0000256" key="3">
    <source>
        <dbReference type="ARBA" id="ARBA00022750"/>
    </source>
</evidence>
<dbReference type="CDD" id="cd06097">
    <property type="entry name" value="Aspergillopepsin_like"/>
    <property type="match status" value="1"/>
</dbReference>
<dbReference type="Proteomes" id="UP000698800">
    <property type="component" value="Unassembled WGS sequence"/>
</dbReference>
<evidence type="ECO:0000256" key="4">
    <source>
        <dbReference type="ARBA" id="ARBA00022801"/>
    </source>
</evidence>
<keyword evidence="8" id="KW-1185">Reference proteome</keyword>
<dbReference type="PRINTS" id="PR00792">
    <property type="entry name" value="PEPSIN"/>
</dbReference>
<dbReference type="InterPro" id="IPR033121">
    <property type="entry name" value="PEPTIDASE_A1"/>
</dbReference>
<dbReference type="EMBL" id="JAGHQL010000064">
    <property type="protein sequence ID" value="KAH0541968.1"/>
    <property type="molecule type" value="Genomic_DNA"/>
</dbReference>
<sequence>MTGADQGYDGSLVPGEAPAIPAQFDREYVVPVSFGGQTLRMDLDTGSSDLEHVVGCSWRILKLYEIATHNDILPSWVFSTLLSAASQIGHYVYDKTKSSTFKDLPGLTFQIIYGDGSSASGVVGTETVNVGGIAVKDQSIELATVVSGGFVQDTNSDGLLGMGFNTINQVKPVKQKTFLDNALPQLALPVFTADLKHSLPGTYDFGFIDPKKHKGNITFVPIVGSVGFWSFNVTGHGVGNSFNAQPSLGVADTGTTLLLLESAVVASYYAAVPGSAFDANQGGFTFPCKTQLPSFTVGIGSHKAVISGSLMNFVPIASTGSMSPPPLSHPVRLGRTVG</sequence>
<dbReference type="PANTHER" id="PTHR47966">
    <property type="entry name" value="BETA-SITE APP-CLEAVING ENZYME, ISOFORM A-RELATED"/>
    <property type="match status" value="1"/>
</dbReference>
<keyword evidence="4 5" id="KW-0378">Hydrolase</keyword>
<evidence type="ECO:0000313" key="8">
    <source>
        <dbReference type="Proteomes" id="UP000698800"/>
    </source>
</evidence>
<comment type="similarity">
    <text evidence="1 5">Belongs to the peptidase A1 family.</text>
</comment>
<keyword evidence="2 5" id="KW-0645">Protease</keyword>
<evidence type="ECO:0000256" key="2">
    <source>
        <dbReference type="ARBA" id="ARBA00022670"/>
    </source>
</evidence>
<evidence type="ECO:0000256" key="1">
    <source>
        <dbReference type="ARBA" id="ARBA00007447"/>
    </source>
</evidence>
<dbReference type="InterPro" id="IPR001461">
    <property type="entry name" value="Aspartic_peptidase_A1"/>
</dbReference>
<dbReference type="InterPro" id="IPR034163">
    <property type="entry name" value="Aspergillopepsin-like_cat_dom"/>
</dbReference>
<dbReference type="SUPFAM" id="SSF50630">
    <property type="entry name" value="Acid proteases"/>
    <property type="match status" value="1"/>
</dbReference>
<comment type="caution">
    <text evidence="7">The sequence shown here is derived from an EMBL/GenBank/DDBJ whole genome shotgun (WGS) entry which is preliminary data.</text>
</comment>
<name>A0A9P8IAS0_9PEZI</name>
<dbReference type="GO" id="GO:0006508">
    <property type="term" value="P:proteolysis"/>
    <property type="evidence" value="ECO:0007669"/>
    <property type="project" value="UniProtKB-KW"/>
</dbReference>
<keyword evidence="3 5" id="KW-0064">Aspartyl protease</keyword>
<dbReference type="PANTHER" id="PTHR47966:SF1">
    <property type="entry name" value="ASPARTYL PROTEINASE"/>
    <property type="match status" value="1"/>
</dbReference>